<dbReference type="PROSITE" id="PS50082">
    <property type="entry name" value="WD_REPEATS_2"/>
    <property type="match status" value="4"/>
</dbReference>
<organism evidence="5 6">
    <name type="scientific">Streptomyces yaizuensis</name>
    <dbReference type="NCBI Taxonomy" id="2989713"/>
    <lineage>
        <taxon>Bacteria</taxon>
        <taxon>Bacillati</taxon>
        <taxon>Actinomycetota</taxon>
        <taxon>Actinomycetes</taxon>
        <taxon>Kitasatosporales</taxon>
        <taxon>Streptomycetaceae</taxon>
        <taxon>Streptomyces</taxon>
    </lineage>
</organism>
<feature type="repeat" description="WD" evidence="3">
    <location>
        <begin position="414"/>
        <end position="437"/>
    </location>
</feature>
<protein>
    <recommendedName>
        <fullName evidence="7">WD40 repeat domain-containing protein</fullName>
    </recommendedName>
</protein>
<evidence type="ECO:0000313" key="5">
    <source>
        <dbReference type="EMBL" id="GLF95323.1"/>
    </source>
</evidence>
<dbReference type="PROSITE" id="PS00678">
    <property type="entry name" value="WD_REPEATS_1"/>
    <property type="match status" value="1"/>
</dbReference>
<feature type="region of interest" description="Disordered" evidence="4">
    <location>
        <begin position="326"/>
        <end position="345"/>
    </location>
</feature>
<dbReference type="CDD" id="cd00200">
    <property type="entry name" value="WD40"/>
    <property type="match status" value="1"/>
</dbReference>
<evidence type="ECO:0000256" key="1">
    <source>
        <dbReference type="ARBA" id="ARBA00022574"/>
    </source>
</evidence>
<dbReference type="Pfam" id="PF07676">
    <property type="entry name" value="PD40"/>
    <property type="match status" value="1"/>
</dbReference>
<keyword evidence="6" id="KW-1185">Reference proteome</keyword>
<evidence type="ECO:0000256" key="4">
    <source>
        <dbReference type="SAM" id="MobiDB-lite"/>
    </source>
</evidence>
<dbReference type="InterPro" id="IPR011047">
    <property type="entry name" value="Quinoprotein_ADH-like_sf"/>
</dbReference>
<dbReference type="PROSITE" id="PS50294">
    <property type="entry name" value="WD_REPEATS_REGION"/>
    <property type="match status" value="2"/>
</dbReference>
<sequence>MLSAGRAVAFSPDARTAAFATDSRTTFLTGMVSGETTVEHPGGRESELALALDFSPDGRTLASSFGTAVRLREAHSGRLRTTLTGHRGRVIALAHSADGRLLAAGDTHGEIRLWDIRTGRAHRTLRGHSDEIGTLAFNSTGTLASSGEDGTVRLWNTTTGAHRILTRTAARIDRSARAEDDLEPLVHASPVGFSPDGRTAAVSHENGTVGLWDTRTRQLRRTLGAQSGRAHWAVFSPDGKTLATTSDQATVIHLWDVAGGTVRATLTGHPSRITELAFSQDSGVLFTADGGGIRQWDVRDPLRHSIPIRPRGDATSMIFTRDGKTLLTSDSTGADPGKGLTPLTNPEGTVRLWDLSARRLRLTITGTTGAFALSPDHRTIALIERDGTITFRDMSTGHIRLTLPSGRPHSRPRTLAFSPDGTTFATRSNDGMMQFWDTDLLGTAAAIDRLCRAVGNAPVEGFRSTLLSPCPTDD</sequence>
<feature type="repeat" description="WD" evidence="3">
    <location>
        <begin position="191"/>
        <end position="222"/>
    </location>
</feature>
<dbReference type="InterPro" id="IPR001680">
    <property type="entry name" value="WD40_rpt"/>
</dbReference>
<dbReference type="Proteomes" id="UP001291653">
    <property type="component" value="Unassembled WGS sequence"/>
</dbReference>
<dbReference type="Pfam" id="PF00400">
    <property type="entry name" value="WD40"/>
    <property type="match status" value="4"/>
</dbReference>
<dbReference type="InterPro" id="IPR019775">
    <property type="entry name" value="WD40_repeat_CS"/>
</dbReference>
<dbReference type="InterPro" id="IPR015943">
    <property type="entry name" value="WD40/YVTN_repeat-like_dom_sf"/>
</dbReference>
<keyword evidence="2" id="KW-0677">Repeat</keyword>
<comment type="caution">
    <text evidence="5">The sequence shown here is derived from an EMBL/GenBank/DDBJ whole genome shotgun (WGS) entry which is preliminary data.</text>
</comment>
<keyword evidence="1 3" id="KW-0853">WD repeat</keyword>
<dbReference type="InterPro" id="IPR011659">
    <property type="entry name" value="WD40"/>
</dbReference>
<dbReference type="Gene3D" id="2.130.10.10">
    <property type="entry name" value="YVTN repeat-like/Quinoprotein amine dehydrogenase"/>
    <property type="match status" value="3"/>
</dbReference>
<reference evidence="5 6" key="1">
    <citation type="submission" date="2022-10" db="EMBL/GenBank/DDBJ databases">
        <title>Draft genome sequence of Streptomyces sp. YSPA8.</title>
        <authorList>
            <person name="Moriuchi R."/>
            <person name="Dohra H."/>
            <person name="Yamamura H."/>
            <person name="Kodani S."/>
        </authorList>
    </citation>
    <scope>NUCLEOTIDE SEQUENCE [LARGE SCALE GENOMIC DNA]</scope>
    <source>
        <strain evidence="5 6">YSPA8</strain>
    </source>
</reference>
<dbReference type="SMART" id="SM00320">
    <property type="entry name" value="WD40"/>
    <property type="match status" value="9"/>
</dbReference>
<feature type="repeat" description="WD" evidence="3">
    <location>
        <begin position="125"/>
        <end position="165"/>
    </location>
</feature>
<evidence type="ECO:0008006" key="7">
    <source>
        <dbReference type="Google" id="ProtNLM"/>
    </source>
</evidence>
<evidence type="ECO:0000256" key="3">
    <source>
        <dbReference type="PROSITE-ProRule" id="PRU00221"/>
    </source>
</evidence>
<dbReference type="SUPFAM" id="SSF50998">
    <property type="entry name" value="Quinoprotein alcohol dehydrogenase-like"/>
    <property type="match status" value="1"/>
</dbReference>
<accession>A0ABQ5NY84</accession>
<gene>
    <name evidence="5" type="ORF">SYYSPA8_13520</name>
</gene>
<evidence type="ECO:0000256" key="2">
    <source>
        <dbReference type="ARBA" id="ARBA00022737"/>
    </source>
</evidence>
<proteinExistence type="predicted"/>
<dbReference type="EMBL" id="BSBI01000004">
    <property type="protein sequence ID" value="GLF95323.1"/>
    <property type="molecule type" value="Genomic_DNA"/>
</dbReference>
<name>A0ABQ5NY84_9ACTN</name>
<dbReference type="PANTHER" id="PTHR19879:SF9">
    <property type="entry name" value="TRANSCRIPTION INITIATION FACTOR TFIID SUBUNIT 5"/>
    <property type="match status" value="1"/>
</dbReference>
<feature type="repeat" description="WD" evidence="3">
    <location>
        <begin position="83"/>
        <end position="124"/>
    </location>
</feature>
<evidence type="ECO:0000313" key="6">
    <source>
        <dbReference type="Proteomes" id="UP001291653"/>
    </source>
</evidence>
<dbReference type="PANTHER" id="PTHR19879">
    <property type="entry name" value="TRANSCRIPTION INITIATION FACTOR TFIID"/>
    <property type="match status" value="1"/>
</dbReference>